<dbReference type="EMBL" id="PSZC01000005">
    <property type="protein sequence ID" value="PPJ38583.1"/>
    <property type="molecule type" value="Genomic_DNA"/>
</dbReference>
<name>A0A2S6ATR6_9NOCA</name>
<evidence type="ECO:0000313" key="7">
    <source>
        <dbReference type="Proteomes" id="UP000239874"/>
    </source>
</evidence>
<feature type="region of interest" description="Disordered" evidence="4">
    <location>
        <begin position="143"/>
        <end position="162"/>
    </location>
</feature>
<dbReference type="InterPro" id="IPR036928">
    <property type="entry name" value="AS_sf"/>
</dbReference>
<comment type="catalytic activity">
    <reaction evidence="1">
        <text>a monocarboxylic acid amide + H2O = a monocarboxylate + NH4(+)</text>
        <dbReference type="Rhea" id="RHEA:12020"/>
        <dbReference type="ChEBI" id="CHEBI:15377"/>
        <dbReference type="ChEBI" id="CHEBI:28938"/>
        <dbReference type="ChEBI" id="CHEBI:35757"/>
        <dbReference type="ChEBI" id="CHEBI:83628"/>
        <dbReference type="EC" id="3.5.1.4"/>
    </reaction>
</comment>
<evidence type="ECO:0000259" key="5">
    <source>
        <dbReference type="Pfam" id="PF01425"/>
    </source>
</evidence>
<dbReference type="InterPro" id="IPR000120">
    <property type="entry name" value="Amidase"/>
</dbReference>
<dbReference type="InterPro" id="IPR023631">
    <property type="entry name" value="Amidase_dom"/>
</dbReference>
<protein>
    <recommendedName>
        <fullName evidence="3">amidase</fullName>
        <ecNumber evidence="3">3.5.1.4</ecNumber>
    </recommendedName>
</protein>
<organism evidence="6 7">
    <name type="scientific">Nocardia nova</name>
    <dbReference type="NCBI Taxonomy" id="37330"/>
    <lineage>
        <taxon>Bacteria</taxon>
        <taxon>Bacillati</taxon>
        <taxon>Actinomycetota</taxon>
        <taxon>Actinomycetes</taxon>
        <taxon>Mycobacteriales</taxon>
        <taxon>Nocardiaceae</taxon>
        <taxon>Nocardia</taxon>
    </lineage>
</organism>
<evidence type="ECO:0000313" key="6">
    <source>
        <dbReference type="EMBL" id="PPJ38583.1"/>
    </source>
</evidence>
<feature type="domain" description="Amidase" evidence="5">
    <location>
        <begin position="28"/>
        <end position="451"/>
    </location>
</feature>
<dbReference type="NCBIfam" id="NF005687">
    <property type="entry name" value="PRK07487.1"/>
    <property type="match status" value="1"/>
</dbReference>
<reference evidence="6 7" key="1">
    <citation type="submission" date="2018-02" db="EMBL/GenBank/DDBJ databases">
        <title>8 Nocardia nova and 1 Nocardia cyriacigeorgica strain used for evolution to TMP-SMX.</title>
        <authorList>
            <person name="Mehta H."/>
            <person name="Weng J."/>
            <person name="Shamoo Y."/>
        </authorList>
    </citation>
    <scope>NUCLEOTIDE SEQUENCE [LARGE SCALE GENOMIC DNA]</scope>
    <source>
        <strain evidence="6 7">MDA3139</strain>
    </source>
</reference>
<accession>A0A2S6ATR6</accession>
<evidence type="ECO:0000256" key="3">
    <source>
        <dbReference type="ARBA" id="ARBA00012922"/>
    </source>
</evidence>
<comment type="similarity">
    <text evidence="2">Belongs to the amidase family.</text>
</comment>
<evidence type="ECO:0000256" key="2">
    <source>
        <dbReference type="ARBA" id="ARBA00009199"/>
    </source>
</evidence>
<proteinExistence type="inferred from homology"/>
<evidence type="ECO:0000256" key="1">
    <source>
        <dbReference type="ARBA" id="ARBA00001311"/>
    </source>
</evidence>
<dbReference type="PANTHER" id="PTHR11895:SF7">
    <property type="entry name" value="GLUTAMYL-TRNA(GLN) AMIDOTRANSFERASE SUBUNIT A, MITOCHONDRIAL"/>
    <property type="match status" value="1"/>
</dbReference>
<dbReference type="PANTHER" id="PTHR11895">
    <property type="entry name" value="TRANSAMIDASE"/>
    <property type="match status" value="1"/>
</dbReference>
<dbReference type="AlphaFoldDB" id="A0A2S6ATR6"/>
<dbReference type="Gene3D" id="3.90.1300.10">
    <property type="entry name" value="Amidase signature (AS) domain"/>
    <property type="match status" value="1"/>
</dbReference>
<dbReference type="EC" id="3.5.1.4" evidence="3"/>
<gene>
    <name evidence="6" type="ORF">C5E45_10185</name>
</gene>
<comment type="caution">
    <text evidence="6">The sequence shown here is derived from an EMBL/GenBank/DDBJ whole genome shotgun (WGS) entry which is preliminary data.</text>
</comment>
<dbReference type="Proteomes" id="UP000239874">
    <property type="component" value="Unassembled WGS sequence"/>
</dbReference>
<evidence type="ECO:0000256" key="4">
    <source>
        <dbReference type="SAM" id="MobiDB-lite"/>
    </source>
</evidence>
<dbReference type="Pfam" id="PF01425">
    <property type="entry name" value="Amidase"/>
    <property type="match status" value="1"/>
</dbReference>
<sequence length="473" mass="49335">MRRVEHLYEATAAQVAAAVAAGEISAVEVVRAHLARIEAVDPAVNAVTNVLADGALDAAHTIDRRRAAGEALGPLAGVPFTVKENIHVRGSATTMGVPALRDLVATADAPPVRRLRAAGAIPIGRTNMPDLTIAGLHTTSTLYGDTRNPWDPPGRTPGGTSGGDGVAVATGMAPLGLGNDSGGSLRNPATFNGITALKPTYGRFAADHRIGGREPTLASQLFPVDGPLARSVADLRLAFDVLAGADAQDPRAVPAPPDGPPLPGRVTVGLVIDLDGDRTHPDVRTGLADAADALADAGYRIEEVEVPALAEALAVYSGLISTEFSLAWPTLQPLLSETSRLHMELMMRRQPPSDLPGYIQLTAARLGVQRAWTQFLDRYPLLLGPVYTELPPLPYVPADADEQERMMSPLRLCTATSLVGVPAVAVPVGVIGGLPQGVQIIGRMYREDLCLTAASAIEQRLGVLTPIDPVAGG</sequence>
<dbReference type="GO" id="GO:0004040">
    <property type="term" value="F:amidase activity"/>
    <property type="evidence" value="ECO:0007669"/>
    <property type="project" value="UniProtKB-EC"/>
</dbReference>
<dbReference type="SUPFAM" id="SSF75304">
    <property type="entry name" value="Amidase signature (AS) enzymes"/>
    <property type="match status" value="1"/>
</dbReference>
<dbReference type="OrthoDB" id="182039at2"/>
<keyword evidence="6" id="KW-0378">Hydrolase</keyword>